<dbReference type="GO" id="GO:0016747">
    <property type="term" value="F:acyltransferase activity, transferring groups other than amino-acyl groups"/>
    <property type="evidence" value="ECO:0007669"/>
    <property type="project" value="InterPro"/>
</dbReference>
<dbReference type="InterPro" id="IPR016181">
    <property type="entry name" value="Acyl_CoA_acyltransferase"/>
</dbReference>
<dbReference type="PROSITE" id="PS51186">
    <property type="entry name" value="GNAT"/>
    <property type="match status" value="1"/>
</dbReference>
<keyword evidence="3" id="KW-1185">Reference proteome</keyword>
<dbReference type="OrthoDB" id="4072826at2759"/>
<comment type="caution">
    <text evidence="2">The sequence shown here is derived from an EMBL/GenBank/DDBJ whole genome shotgun (WGS) entry which is preliminary data.</text>
</comment>
<dbReference type="Pfam" id="PF13302">
    <property type="entry name" value="Acetyltransf_3"/>
    <property type="match status" value="1"/>
</dbReference>
<dbReference type="Proteomes" id="UP000284375">
    <property type="component" value="Unassembled WGS sequence"/>
</dbReference>
<feature type="domain" description="N-acetyltransferase" evidence="1">
    <location>
        <begin position="35"/>
        <end position="225"/>
    </location>
</feature>
<dbReference type="InterPro" id="IPR051531">
    <property type="entry name" value="N-acetyltransferase"/>
</dbReference>
<dbReference type="AlphaFoldDB" id="A0A423VCT2"/>
<evidence type="ECO:0000313" key="2">
    <source>
        <dbReference type="EMBL" id="ROV88794.1"/>
    </source>
</evidence>
<protein>
    <recommendedName>
        <fullName evidence="1">N-acetyltransferase domain-containing protein</fullName>
    </recommendedName>
</protein>
<dbReference type="SUPFAM" id="SSF55729">
    <property type="entry name" value="Acyl-CoA N-acyltransferases (Nat)"/>
    <property type="match status" value="1"/>
</dbReference>
<evidence type="ECO:0000313" key="3">
    <source>
        <dbReference type="Proteomes" id="UP000284375"/>
    </source>
</evidence>
<dbReference type="EMBL" id="LJZO01000063">
    <property type="protein sequence ID" value="ROV88794.1"/>
    <property type="molecule type" value="Genomic_DNA"/>
</dbReference>
<evidence type="ECO:0000259" key="1">
    <source>
        <dbReference type="PROSITE" id="PS51186"/>
    </source>
</evidence>
<dbReference type="InterPro" id="IPR000182">
    <property type="entry name" value="GNAT_dom"/>
</dbReference>
<accession>A0A423VCT2</accession>
<dbReference type="Gene3D" id="3.40.630.30">
    <property type="match status" value="1"/>
</dbReference>
<organism evidence="2 3">
    <name type="scientific">Cytospora chrysosperma</name>
    <name type="common">Cytospora canker fungus</name>
    <name type="synonym">Sphaeria chrysosperma</name>
    <dbReference type="NCBI Taxonomy" id="252740"/>
    <lineage>
        <taxon>Eukaryota</taxon>
        <taxon>Fungi</taxon>
        <taxon>Dikarya</taxon>
        <taxon>Ascomycota</taxon>
        <taxon>Pezizomycotina</taxon>
        <taxon>Sordariomycetes</taxon>
        <taxon>Sordariomycetidae</taxon>
        <taxon>Diaporthales</taxon>
        <taxon>Cytosporaceae</taxon>
        <taxon>Cytospora</taxon>
    </lineage>
</organism>
<proteinExistence type="predicted"/>
<dbReference type="PANTHER" id="PTHR43792">
    <property type="entry name" value="GNAT FAMILY, PUTATIVE (AFU_ORTHOLOGUE AFUA_3G00765)-RELATED-RELATED"/>
    <property type="match status" value="1"/>
</dbReference>
<name>A0A423VCT2_CYTCH</name>
<sequence>MPPLESPGQVTTTIRTTVPVLPPSSSRPHVTTPRLLLRAVAPSDLEAAHALRRQPEVMRWTSTGRVDEDTAQTAARLALYLPPNDTSNFNCAICLRETGELVGMGGVHQFEPAAGDTSSPGWPEVGYMLRRETWGGGIATEFLRAFLEMWEGLPREVVERTVDVRSLSPAGRAEGAGLVAEQLVAVIDGKNSGSQRVLEKCGFQKFLVYEDVDNHDAERMMELVAYRHFPQKKTVG</sequence>
<reference evidence="2 3" key="1">
    <citation type="submission" date="2015-09" db="EMBL/GenBank/DDBJ databases">
        <title>Host preference determinants of Valsa canker pathogens revealed by comparative genomics.</title>
        <authorList>
            <person name="Yin Z."/>
            <person name="Huang L."/>
        </authorList>
    </citation>
    <scope>NUCLEOTIDE SEQUENCE [LARGE SCALE GENOMIC DNA]</scope>
    <source>
        <strain evidence="2 3">YSFL</strain>
    </source>
</reference>
<dbReference type="PANTHER" id="PTHR43792:SF1">
    <property type="entry name" value="N-ACETYLTRANSFERASE DOMAIN-CONTAINING PROTEIN"/>
    <property type="match status" value="1"/>
</dbReference>
<gene>
    <name evidence="2" type="ORF">VSDG_08986</name>
</gene>